<reference evidence="2" key="2">
    <citation type="submission" date="2021-12" db="EMBL/GenBank/DDBJ databases">
        <title>Resequencing data analysis of finger millet.</title>
        <authorList>
            <person name="Hatakeyama M."/>
            <person name="Aluri S."/>
            <person name="Balachadran M.T."/>
            <person name="Sivarajan S.R."/>
            <person name="Poveda L."/>
            <person name="Shimizu-Inatsugi R."/>
            <person name="Schlapbach R."/>
            <person name="Sreeman S.M."/>
            <person name="Shimizu K.K."/>
        </authorList>
    </citation>
    <scope>NUCLEOTIDE SEQUENCE</scope>
</reference>
<proteinExistence type="predicted"/>
<keyword evidence="3" id="KW-1185">Reference proteome</keyword>
<dbReference type="Proteomes" id="UP001054889">
    <property type="component" value="Unassembled WGS sequence"/>
</dbReference>
<dbReference type="EMBL" id="BQKI01000081">
    <property type="protein sequence ID" value="GJN28772.1"/>
    <property type="molecule type" value="Genomic_DNA"/>
</dbReference>
<accession>A0AAV5F128</accession>
<feature type="region of interest" description="Disordered" evidence="1">
    <location>
        <begin position="1"/>
        <end position="23"/>
    </location>
</feature>
<evidence type="ECO:0000313" key="3">
    <source>
        <dbReference type="Proteomes" id="UP001054889"/>
    </source>
</evidence>
<gene>
    <name evidence="2" type="primary">gb16934</name>
    <name evidence="2" type="ORF">PR202_gb16934</name>
</gene>
<dbReference type="AlphaFoldDB" id="A0AAV5F128"/>
<organism evidence="2 3">
    <name type="scientific">Eleusine coracana subsp. coracana</name>
    <dbReference type="NCBI Taxonomy" id="191504"/>
    <lineage>
        <taxon>Eukaryota</taxon>
        <taxon>Viridiplantae</taxon>
        <taxon>Streptophyta</taxon>
        <taxon>Embryophyta</taxon>
        <taxon>Tracheophyta</taxon>
        <taxon>Spermatophyta</taxon>
        <taxon>Magnoliopsida</taxon>
        <taxon>Liliopsida</taxon>
        <taxon>Poales</taxon>
        <taxon>Poaceae</taxon>
        <taxon>PACMAD clade</taxon>
        <taxon>Chloridoideae</taxon>
        <taxon>Cynodonteae</taxon>
        <taxon>Eleusininae</taxon>
        <taxon>Eleusine</taxon>
    </lineage>
</organism>
<evidence type="ECO:0000313" key="2">
    <source>
        <dbReference type="EMBL" id="GJN28772.1"/>
    </source>
</evidence>
<reference evidence="2" key="1">
    <citation type="journal article" date="2018" name="DNA Res.">
        <title>Multiple hybrid de novo genome assembly of finger millet, an orphan allotetraploid crop.</title>
        <authorList>
            <person name="Hatakeyama M."/>
            <person name="Aluri S."/>
            <person name="Balachadran M.T."/>
            <person name="Sivarajan S.R."/>
            <person name="Patrignani A."/>
            <person name="Gruter S."/>
            <person name="Poveda L."/>
            <person name="Shimizu-Inatsugi R."/>
            <person name="Baeten J."/>
            <person name="Francoijs K.J."/>
            <person name="Nataraja K.N."/>
            <person name="Reddy Y.A.N."/>
            <person name="Phadnis S."/>
            <person name="Ravikumar R.L."/>
            <person name="Schlapbach R."/>
            <person name="Sreeman S.M."/>
            <person name="Shimizu K.K."/>
        </authorList>
    </citation>
    <scope>NUCLEOTIDE SEQUENCE</scope>
</reference>
<protein>
    <submittedName>
        <fullName evidence="2">Uncharacterized protein</fullName>
    </submittedName>
</protein>
<sequence length="53" mass="5803">MKTTKRRGVRECQSKSWGPGEALQRGVSSMVPCRCQRTSSLGSRGTGDLGYRV</sequence>
<evidence type="ECO:0000256" key="1">
    <source>
        <dbReference type="SAM" id="MobiDB-lite"/>
    </source>
</evidence>
<comment type="caution">
    <text evidence="2">The sequence shown here is derived from an EMBL/GenBank/DDBJ whole genome shotgun (WGS) entry which is preliminary data.</text>
</comment>
<name>A0AAV5F128_ELECO</name>